<keyword evidence="2" id="KW-1185">Reference proteome</keyword>
<comment type="caution">
    <text evidence="1">The sequence shown here is derived from an EMBL/GenBank/DDBJ whole genome shotgun (WGS) entry which is preliminary data.</text>
</comment>
<organism evidence="1 2">
    <name type="scientific">Pseudomonas sivasensis</name>
    <dbReference type="NCBI Taxonomy" id="1880678"/>
    <lineage>
        <taxon>Bacteria</taxon>
        <taxon>Pseudomonadati</taxon>
        <taxon>Pseudomonadota</taxon>
        <taxon>Gammaproteobacteria</taxon>
        <taxon>Pseudomonadales</taxon>
        <taxon>Pseudomonadaceae</taxon>
        <taxon>Pseudomonas</taxon>
    </lineage>
</organism>
<evidence type="ECO:0000313" key="2">
    <source>
        <dbReference type="Proteomes" id="UP001617213"/>
    </source>
</evidence>
<gene>
    <name evidence="1" type="ORF">ACIOWJ_10615</name>
</gene>
<dbReference type="RefSeq" id="WP_241150256.1">
    <property type="nucleotide sequence ID" value="NZ_CAXAPQ010000008.1"/>
</dbReference>
<sequence>MNSLQTKPVYLIAASVFNHAGTECADLHGPVRAAQPLDFAPDHLAYPVTVPRLPTTVFDRKIQRSVEPQGARLLYCAGQLAGPLNDLQLPGERVALMAAIPEVDGPSSCWEAVQAIAEQPDALLAQLFAYTPPLHALMMLNSSVMAYVAEALHCRGPMGGFCSQGNAGVDALIEAFEHIAGGRADAGVVVSSSPNLSPALYLRDSTEQPALPAPDRYGEGAACLLLTSCTPTHGALRIAGFARGYSACPERSNAVAHKVIQQALSREKVGLRDVAHVVAAPDTPFLPLLLADTQATLHSSRPMTGDLGASALLTEIALTLHDQRDGYTLLLNHSRAGHWGAVLLAKEAMEKQA</sequence>
<dbReference type="InterPro" id="IPR016039">
    <property type="entry name" value="Thiolase-like"/>
</dbReference>
<dbReference type="EMBL" id="JBIUWZ010000012">
    <property type="protein sequence ID" value="MFJ2678537.1"/>
    <property type="molecule type" value="Genomic_DNA"/>
</dbReference>
<name>A0ABW8DY56_9PSED</name>
<accession>A0ABW8DY56</accession>
<evidence type="ECO:0000313" key="1">
    <source>
        <dbReference type="EMBL" id="MFJ2678537.1"/>
    </source>
</evidence>
<reference evidence="1 2" key="1">
    <citation type="submission" date="2024-10" db="EMBL/GenBank/DDBJ databases">
        <title>The Natural Products Discovery Center: Release of the First 8490 Sequenced Strains for Exploring Actinobacteria Biosynthetic Diversity.</title>
        <authorList>
            <person name="Kalkreuter E."/>
            <person name="Kautsar S.A."/>
            <person name="Yang D."/>
            <person name="Bader C.D."/>
            <person name="Teijaro C.N."/>
            <person name="Fluegel L."/>
            <person name="Davis C.M."/>
            <person name="Simpson J.R."/>
            <person name="Lauterbach L."/>
            <person name="Steele A.D."/>
            <person name="Gui C."/>
            <person name="Meng S."/>
            <person name="Li G."/>
            <person name="Viehrig K."/>
            <person name="Ye F."/>
            <person name="Su P."/>
            <person name="Kiefer A.F."/>
            <person name="Nichols A."/>
            <person name="Cepeda A.J."/>
            <person name="Yan W."/>
            <person name="Fan B."/>
            <person name="Jiang Y."/>
            <person name="Adhikari A."/>
            <person name="Zheng C.-J."/>
            <person name="Schuster L."/>
            <person name="Cowan T.M."/>
            <person name="Smanski M.J."/>
            <person name="Chevrette M.G."/>
            <person name="De Carvalho L.P.S."/>
            <person name="Shen B."/>
        </authorList>
    </citation>
    <scope>NUCLEOTIDE SEQUENCE [LARGE SCALE GENOMIC DNA]</scope>
    <source>
        <strain evidence="1 2">NPDC087581</strain>
    </source>
</reference>
<dbReference type="Gene3D" id="3.40.47.10">
    <property type="match status" value="1"/>
</dbReference>
<dbReference type="SUPFAM" id="SSF53901">
    <property type="entry name" value="Thiolase-like"/>
    <property type="match status" value="1"/>
</dbReference>
<protein>
    <submittedName>
        <fullName evidence="1">Beta-ketoacyl synthase</fullName>
    </submittedName>
</protein>
<proteinExistence type="predicted"/>
<dbReference type="Proteomes" id="UP001617213">
    <property type="component" value="Unassembled WGS sequence"/>
</dbReference>